<dbReference type="CDD" id="cd00077">
    <property type="entry name" value="HDc"/>
    <property type="match status" value="1"/>
</dbReference>
<evidence type="ECO:0000313" key="3">
    <source>
        <dbReference type="Proteomes" id="UP001501295"/>
    </source>
</evidence>
<organism evidence="2 3">
    <name type="scientific">Frondihabitans cladoniiphilus</name>
    <dbReference type="NCBI Taxonomy" id="715785"/>
    <lineage>
        <taxon>Bacteria</taxon>
        <taxon>Bacillati</taxon>
        <taxon>Actinomycetota</taxon>
        <taxon>Actinomycetes</taxon>
        <taxon>Micrococcales</taxon>
        <taxon>Microbacteriaceae</taxon>
        <taxon>Frondihabitans</taxon>
    </lineage>
</organism>
<comment type="caution">
    <text evidence="2">The sequence shown here is derived from an EMBL/GenBank/DDBJ whole genome shotgun (WGS) entry which is preliminary data.</text>
</comment>
<dbReference type="EMBL" id="BAABLM010000001">
    <property type="protein sequence ID" value="GAA4664139.1"/>
    <property type="molecule type" value="Genomic_DNA"/>
</dbReference>
<dbReference type="PANTHER" id="PTHR35569:SF1">
    <property type="entry name" value="CYANAMIDE HYDRATASE DDI2-RELATED"/>
    <property type="match status" value="1"/>
</dbReference>
<proteinExistence type="predicted"/>
<evidence type="ECO:0000259" key="1">
    <source>
        <dbReference type="Pfam" id="PF01966"/>
    </source>
</evidence>
<feature type="domain" description="HD" evidence="1">
    <location>
        <begin position="30"/>
        <end position="121"/>
    </location>
</feature>
<accession>A0ABP8VI28</accession>
<keyword evidence="3" id="KW-1185">Reference proteome</keyword>
<dbReference type="Gene3D" id="1.10.3210.10">
    <property type="entry name" value="Hypothetical protein af1432"/>
    <property type="match status" value="1"/>
</dbReference>
<name>A0ABP8VI28_9MICO</name>
<dbReference type="RefSeq" id="WP_345371995.1">
    <property type="nucleotide sequence ID" value="NZ_BAABLM010000001.1"/>
</dbReference>
<sequence>MHLADFAAPNTPAAAAARELAEAYSTPSLLNHVTRSWLWAEAFAEVEGRTDVDHELVYVAALLHDIGVAPAFDNVALSYEEAGGHVAVALTAGAGWPAARRQRVLDVIIRHNWPSVDPEQDVEGYLLEIATGLDISGARPDVLPAEFVAEVLQAYPRQALADEFTAAVTDQAERKPTTAAHRLVLGGIAAKLRDNPLERQRDPLER</sequence>
<dbReference type="SUPFAM" id="SSF109604">
    <property type="entry name" value="HD-domain/PDEase-like"/>
    <property type="match status" value="1"/>
</dbReference>
<protein>
    <submittedName>
        <fullName evidence="2">HD domain-containing protein</fullName>
    </submittedName>
</protein>
<dbReference type="InterPro" id="IPR003607">
    <property type="entry name" value="HD/PDEase_dom"/>
</dbReference>
<evidence type="ECO:0000313" key="2">
    <source>
        <dbReference type="EMBL" id="GAA4664139.1"/>
    </source>
</evidence>
<dbReference type="InterPro" id="IPR006674">
    <property type="entry name" value="HD_domain"/>
</dbReference>
<dbReference type="PANTHER" id="PTHR35569">
    <property type="entry name" value="CYANAMIDE HYDRATASE DDI2-RELATED"/>
    <property type="match status" value="1"/>
</dbReference>
<reference evidence="3" key="1">
    <citation type="journal article" date="2019" name="Int. J. Syst. Evol. Microbiol.">
        <title>The Global Catalogue of Microorganisms (GCM) 10K type strain sequencing project: providing services to taxonomists for standard genome sequencing and annotation.</title>
        <authorList>
            <consortium name="The Broad Institute Genomics Platform"/>
            <consortium name="The Broad Institute Genome Sequencing Center for Infectious Disease"/>
            <person name="Wu L."/>
            <person name="Ma J."/>
        </authorList>
    </citation>
    <scope>NUCLEOTIDE SEQUENCE [LARGE SCALE GENOMIC DNA]</scope>
    <source>
        <strain evidence="3">JCM 18956</strain>
    </source>
</reference>
<dbReference type="Proteomes" id="UP001501295">
    <property type="component" value="Unassembled WGS sequence"/>
</dbReference>
<gene>
    <name evidence="2" type="ORF">GCM10025780_01140</name>
</gene>
<dbReference type="Pfam" id="PF01966">
    <property type="entry name" value="HD"/>
    <property type="match status" value="1"/>
</dbReference>